<evidence type="ECO:0000256" key="14">
    <source>
        <dbReference type="SAM" id="SignalP"/>
    </source>
</evidence>
<feature type="transmembrane region" description="Helical" evidence="13">
    <location>
        <begin position="218"/>
        <end position="242"/>
    </location>
</feature>
<evidence type="ECO:0000256" key="8">
    <source>
        <dbReference type="ARBA" id="ARBA00023136"/>
    </source>
</evidence>
<protein>
    <recommendedName>
        <fullName evidence="3">Translocon-associated protein subunit alpha</fullName>
    </recommendedName>
    <alternativeName>
        <fullName evidence="11">Signal sequence receptor subunit alpha</fullName>
    </alternativeName>
</protein>
<comment type="caution">
    <text evidence="15">The sequence shown here is derived from an EMBL/GenBank/DDBJ whole genome shotgun (WGS) entry which is preliminary data.</text>
</comment>
<feature type="compositionally biased region" description="Acidic residues" evidence="12">
    <location>
        <begin position="37"/>
        <end position="62"/>
    </location>
</feature>
<feature type="region of interest" description="Disordered" evidence="12">
    <location>
        <begin position="275"/>
        <end position="304"/>
    </location>
</feature>
<accession>A0AAE0TGD5</accession>
<dbReference type="PANTHER" id="PTHR12924:SF0">
    <property type="entry name" value="TRANSLOCON-ASSOCIATED PROTEIN SUBUNIT ALPHA"/>
    <property type="match status" value="1"/>
</dbReference>
<dbReference type="EMBL" id="JAEAOA010000736">
    <property type="protein sequence ID" value="KAK3609400.1"/>
    <property type="molecule type" value="Genomic_DNA"/>
</dbReference>
<feature type="region of interest" description="Disordered" evidence="12">
    <location>
        <begin position="35"/>
        <end position="84"/>
    </location>
</feature>
<evidence type="ECO:0000256" key="13">
    <source>
        <dbReference type="SAM" id="Phobius"/>
    </source>
</evidence>
<reference evidence="15" key="3">
    <citation type="submission" date="2023-05" db="EMBL/GenBank/DDBJ databases">
        <authorList>
            <person name="Smith C.H."/>
        </authorList>
    </citation>
    <scope>NUCLEOTIDE SEQUENCE</scope>
    <source>
        <strain evidence="15">CHS0354</strain>
        <tissue evidence="15">Mantle</tissue>
    </source>
</reference>
<reference evidence="15" key="2">
    <citation type="journal article" date="2021" name="Genome Biol. Evol.">
        <title>Developing a high-quality reference genome for a parasitic bivalve with doubly uniparental inheritance (Bivalvia: Unionida).</title>
        <authorList>
            <person name="Smith C.H."/>
        </authorList>
    </citation>
    <scope>NUCLEOTIDE SEQUENCE</scope>
    <source>
        <strain evidence="15">CHS0354</strain>
        <tissue evidence="15">Mantle</tissue>
    </source>
</reference>
<evidence type="ECO:0000256" key="12">
    <source>
        <dbReference type="SAM" id="MobiDB-lite"/>
    </source>
</evidence>
<sequence>MTSILGRFILLLLLVLPATILLIQNERNHGMVVLGDDPVEGEEEDEATVETEDVSDDEEEVETPAPSEAVTEKAEEDAEEEPQIKPSEHVDAVILFTKPPVSSDLPAGLPVRFLVSFKNNGEKDFTVETLEASFRYPQDFSFYIQNYTTAQYHQVVESKREATFDYGFTPSESYNNRPFGLTILLNYKDSDGNVFQNAVFNETVNVVEADEGLDGETFFLYLFLVAVVVLLIVGAQQLLTGFGRKHLPKSRQPKLEMGTQNTDVDYSWLPQETLQQELNRTPKQSPKQSPRKRRSKRTSGSGEE</sequence>
<evidence type="ECO:0000313" key="16">
    <source>
        <dbReference type="Proteomes" id="UP001195483"/>
    </source>
</evidence>
<keyword evidence="4 13" id="KW-0812">Transmembrane</keyword>
<comment type="subunit">
    <text evidence="10">Heterotetramer of TRAP-alpha, TRAP-beta, TRAP-delta and TRAP-gamma. Interacts with palmitoylated calnexin (CALX), the interaction is required for efficient folding of glycosylated proteins.</text>
</comment>
<keyword evidence="7 13" id="KW-1133">Transmembrane helix</keyword>
<comment type="subcellular location">
    <subcellularLocation>
        <location evidence="1">Endoplasmic reticulum membrane</location>
        <topology evidence="1">Single-pass type I membrane protein</topology>
    </subcellularLocation>
</comment>
<keyword evidence="5 14" id="KW-0732">Signal</keyword>
<evidence type="ECO:0000256" key="1">
    <source>
        <dbReference type="ARBA" id="ARBA00004115"/>
    </source>
</evidence>
<evidence type="ECO:0000313" key="15">
    <source>
        <dbReference type="EMBL" id="KAK3609400.1"/>
    </source>
</evidence>
<dbReference type="InterPro" id="IPR005595">
    <property type="entry name" value="TRAP_alpha"/>
</dbReference>
<comment type="function">
    <text evidence="9">TRAP proteins are part of a complex whose function is to bind calcium to the ER membrane and thereby regulate the retention of ER resident proteins. May be involved in the recycling of the translocation apparatus after completion of the translocation process or may function as a membrane-bound chaperone facilitating folding of translocated proteins.</text>
</comment>
<evidence type="ECO:0000256" key="2">
    <source>
        <dbReference type="ARBA" id="ARBA00006776"/>
    </source>
</evidence>
<reference evidence="15" key="1">
    <citation type="journal article" date="2021" name="Genome Biol. Evol.">
        <title>A High-Quality Reference Genome for a Parasitic Bivalve with Doubly Uniparental Inheritance (Bivalvia: Unionida).</title>
        <authorList>
            <person name="Smith C.H."/>
        </authorList>
    </citation>
    <scope>NUCLEOTIDE SEQUENCE</scope>
    <source>
        <strain evidence="15">CHS0354</strain>
    </source>
</reference>
<evidence type="ECO:0000256" key="6">
    <source>
        <dbReference type="ARBA" id="ARBA00022824"/>
    </source>
</evidence>
<feature type="signal peptide" evidence="14">
    <location>
        <begin position="1"/>
        <end position="20"/>
    </location>
</feature>
<keyword evidence="8 13" id="KW-0472">Membrane</keyword>
<organism evidence="15 16">
    <name type="scientific">Potamilus streckersoni</name>
    <dbReference type="NCBI Taxonomy" id="2493646"/>
    <lineage>
        <taxon>Eukaryota</taxon>
        <taxon>Metazoa</taxon>
        <taxon>Spiralia</taxon>
        <taxon>Lophotrochozoa</taxon>
        <taxon>Mollusca</taxon>
        <taxon>Bivalvia</taxon>
        <taxon>Autobranchia</taxon>
        <taxon>Heteroconchia</taxon>
        <taxon>Palaeoheterodonta</taxon>
        <taxon>Unionida</taxon>
        <taxon>Unionoidea</taxon>
        <taxon>Unionidae</taxon>
        <taxon>Ambleminae</taxon>
        <taxon>Lampsilini</taxon>
        <taxon>Potamilus</taxon>
    </lineage>
</organism>
<dbReference type="Proteomes" id="UP001195483">
    <property type="component" value="Unassembled WGS sequence"/>
</dbReference>
<evidence type="ECO:0000256" key="5">
    <source>
        <dbReference type="ARBA" id="ARBA00022729"/>
    </source>
</evidence>
<dbReference type="GO" id="GO:0005789">
    <property type="term" value="C:endoplasmic reticulum membrane"/>
    <property type="evidence" value="ECO:0007669"/>
    <property type="project" value="UniProtKB-SubCell"/>
</dbReference>
<feature type="chain" id="PRO_5042113019" description="Translocon-associated protein subunit alpha" evidence="14">
    <location>
        <begin position="21"/>
        <end position="304"/>
    </location>
</feature>
<name>A0AAE0TGD5_9BIVA</name>
<keyword evidence="16" id="KW-1185">Reference proteome</keyword>
<keyword evidence="6" id="KW-0256">Endoplasmic reticulum</keyword>
<comment type="similarity">
    <text evidence="2">Belongs to the TRAP-alpha family.</text>
</comment>
<evidence type="ECO:0000256" key="10">
    <source>
        <dbReference type="ARBA" id="ARBA00025854"/>
    </source>
</evidence>
<evidence type="ECO:0000256" key="7">
    <source>
        <dbReference type="ARBA" id="ARBA00022989"/>
    </source>
</evidence>
<evidence type="ECO:0000256" key="3">
    <source>
        <dbReference type="ARBA" id="ARBA00020280"/>
    </source>
</evidence>
<evidence type="ECO:0000256" key="11">
    <source>
        <dbReference type="ARBA" id="ARBA00031071"/>
    </source>
</evidence>
<dbReference type="Pfam" id="PF03896">
    <property type="entry name" value="TRAP_alpha"/>
    <property type="match status" value="1"/>
</dbReference>
<proteinExistence type="inferred from homology"/>
<gene>
    <name evidence="15" type="ORF">CHS0354_011976</name>
</gene>
<dbReference type="PANTHER" id="PTHR12924">
    <property type="entry name" value="TRANSLOCON-ASSOCIATED PROTEIN, ALPHA SUBUNIT"/>
    <property type="match status" value="1"/>
</dbReference>
<evidence type="ECO:0000256" key="4">
    <source>
        <dbReference type="ARBA" id="ARBA00022692"/>
    </source>
</evidence>
<evidence type="ECO:0000256" key="9">
    <source>
        <dbReference type="ARBA" id="ARBA00025620"/>
    </source>
</evidence>
<dbReference type="AlphaFoldDB" id="A0AAE0TGD5"/>